<feature type="domain" description="Piwi" evidence="4">
    <location>
        <begin position="560"/>
        <end position="859"/>
    </location>
</feature>
<dbReference type="InterPro" id="IPR003100">
    <property type="entry name" value="PAZ_dom"/>
</dbReference>
<dbReference type="PROSITE" id="PS50821">
    <property type="entry name" value="PAZ"/>
    <property type="match status" value="1"/>
</dbReference>
<dbReference type="InterPro" id="IPR036085">
    <property type="entry name" value="PAZ_dom_sf"/>
</dbReference>
<dbReference type="Pfam" id="PF02170">
    <property type="entry name" value="PAZ"/>
    <property type="match status" value="1"/>
</dbReference>
<feature type="region of interest" description="Disordered" evidence="2">
    <location>
        <begin position="1"/>
        <end position="41"/>
    </location>
</feature>
<feature type="domain" description="PAZ" evidence="3">
    <location>
        <begin position="283"/>
        <end position="384"/>
    </location>
</feature>
<organism evidence="5">
    <name type="scientific">Oxytricha trifallax</name>
    <name type="common">Sterkiella histriomuscorum</name>
    <dbReference type="NCBI Taxonomy" id="94289"/>
    <lineage>
        <taxon>Eukaryota</taxon>
        <taxon>Sar</taxon>
        <taxon>Alveolata</taxon>
        <taxon>Ciliophora</taxon>
        <taxon>Intramacronucleata</taxon>
        <taxon>Spirotrichea</taxon>
        <taxon>Stichotrichia</taxon>
        <taxon>Sporadotrichida</taxon>
        <taxon>Oxytrichidae</taxon>
        <taxon>Stylonychinae</taxon>
        <taxon>Sterkiella</taxon>
    </lineage>
</organism>
<evidence type="ECO:0000259" key="4">
    <source>
        <dbReference type="PROSITE" id="PS50822"/>
    </source>
</evidence>
<dbReference type="AlphaFoldDB" id="H2DH99"/>
<dbReference type="Gene3D" id="2.170.260.10">
    <property type="entry name" value="paz domain"/>
    <property type="match status" value="1"/>
</dbReference>
<dbReference type="SUPFAM" id="SSF101690">
    <property type="entry name" value="PAZ domain"/>
    <property type="match status" value="1"/>
</dbReference>
<dbReference type="PANTHER" id="PTHR22891">
    <property type="entry name" value="EUKARYOTIC TRANSLATION INITIATION FACTOR 2C"/>
    <property type="match status" value="1"/>
</dbReference>
<dbReference type="SMART" id="SM00949">
    <property type="entry name" value="PAZ"/>
    <property type="match status" value="1"/>
</dbReference>
<evidence type="ECO:0000313" key="5">
    <source>
        <dbReference type="EMBL" id="AEX87968.1"/>
    </source>
</evidence>
<evidence type="ECO:0000256" key="2">
    <source>
        <dbReference type="SAM" id="MobiDB-lite"/>
    </source>
</evidence>
<dbReference type="InterPro" id="IPR003165">
    <property type="entry name" value="Piwi"/>
</dbReference>
<feature type="compositionally biased region" description="Gly residues" evidence="2">
    <location>
        <begin position="1"/>
        <end position="10"/>
    </location>
</feature>
<dbReference type="SUPFAM" id="SSF53098">
    <property type="entry name" value="Ribonuclease H-like"/>
    <property type="match status" value="1"/>
</dbReference>
<reference evidence="5" key="1">
    <citation type="journal article" date="2012" name="Cell">
        <title>Piwi-Interacting RNAs Protect DNA against Loss during Oxytricha Genome Rearrangement.</title>
        <authorList>
            <person name="Fang W."/>
            <person name="Wang X."/>
            <person name="Brachi J.R."/>
            <person name="Nowacki M."/>
            <person name="Landweber L.F."/>
        </authorList>
    </citation>
    <scope>NUCLEOTIDE SEQUENCE</scope>
</reference>
<protein>
    <submittedName>
        <fullName evidence="5">Otiwi6</fullName>
    </submittedName>
</protein>
<dbReference type="InterPro" id="IPR012337">
    <property type="entry name" value="RNaseH-like_sf"/>
</dbReference>
<dbReference type="Gene3D" id="3.30.420.10">
    <property type="entry name" value="Ribonuclease H-like superfamily/Ribonuclease H"/>
    <property type="match status" value="1"/>
</dbReference>
<evidence type="ECO:0000256" key="1">
    <source>
        <dbReference type="RuleBase" id="RU361178"/>
    </source>
</evidence>
<dbReference type="PROSITE" id="PS50822">
    <property type="entry name" value="PIWI"/>
    <property type="match status" value="1"/>
</dbReference>
<comment type="similarity">
    <text evidence="1">Belongs to the argonaute family.</text>
</comment>
<dbReference type="Gene3D" id="3.40.50.2300">
    <property type="match status" value="1"/>
</dbReference>
<dbReference type="GO" id="GO:0003723">
    <property type="term" value="F:RNA binding"/>
    <property type="evidence" value="ECO:0007669"/>
    <property type="project" value="InterPro"/>
</dbReference>
<dbReference type="Pfam" id="PF02171">
    <property type="entry name" value="Piwi"/>
    <property type="match status" value="1"/>
</dbReference>
<name>H2DH99_OXYTR</name>
<accession>H2DH99</accession>
<feature type="compositionally biased region" description="Low complexity" evidence="2">
    <location>
        <begin position="11"/>
        <end position="41"/>
    </location>
</feature>
<dbReference type="SMART" id="SM00950">
    <property type="entry name" value="Piwi"/>
    <property type="match status" value="1"/>
</dbReference>
<dbReference type="EMBL" id="JN604937">
    <property type="protein sequence ID" value="AEX87968.1"/>
    <property type="molecule type" value="mRNA"/>
</dbReference>
<dbReference type="InterPro" id="IPR036397">
    <property type="entry name" value="RNaseH_sf"/>
</dbReference>
<proteinExistence type="evidence at transcript level"/>
<evidence type="ECO:0000259" key="3">
    <source>
        <dbReference type="PROSITE" id="PS50821"/>
    </source>
</evidence>
<sequence>MDYRMGGGGYQQQRGGFQGGYQNQYQQQQQPQRQFQGQPQRSFQAFNAQSQPGVVRLVTNDFKITRHKDHGVIYTYSVDFIPGLASSEPTLTESQLQQMQQNQKLQDDSLNKSMSKLSVSTDLTSVVGGSLETFQKFKIMTSIKDKIKQIYGNYIFVGTNMFSSSLVDEQISIETTKPFMGRQYSIIIQRVSEFLFDDLSKTKMEEHPMALNFVNSIIKSGLRNSNLVQIGRNPRFFDPDNIKVHKGAQIWPGFFTSTWIFQQGLYLIIDNISKFLSSDNCKVIIDEMFRNNETEDYISREFEGAVVMVCYGMRRTYKVNRIRWDLNPMTYQFTQGEFGARSTMVDYLQKAYDVRLTYGNQPLLEIKQKRSNIYLPPELCILVGLPPSIKNDKRALIELRQKIFQEPHEKVQNLQYLSRKLSMSKELKDWNLELSVGSDQIDAQILKKPQVYSTIVNKQQFAETNVLRTIVHQPIDLEKWAIFCMEKDVQSAQNIQEKFHQLSRDNNLNIFVDFGDIVAMNNQSTVEDYKDAIRSYFKEYLKFDPAKKTTEPINSNKVQFFLVIIPESAKREKFYVALKNIINSNYPVISQFVTLKTLNSFKDRVYLNILRQINAKLGGDLWRMKFSEDIPERTMVFGIDVCHKGKQSVIGFVATYDRYLCKYYTQASPQPVKGQEIISSGILTEYFSGALEAYKGYNGGLLPEQIFIYRDGAGDGMRQVIIDEELVQLQKVIQDFYRDSETNQVKEPNVTLIFVNKRVRQRFFETNAGQISNPPAGTCIDSGFVEQSEVISGKFDFFLVPHQATQGAVKPTHFYVGHNNSSISKSAIINFTYALCFSYYNWPDSIKVPAPCMLADKIAIYRTEVGNIPSTLDMHRLPFFL</sequence>